<dbReference type="SMART" id="SM00267">
    <property type="entry name" value="GGDEF"/>
    <property type="match status" value="1"/>
</dbReference>
<proteinExistence type="inferred from homology"/>
<evidence type="ECO:0000313" key="10">
    <source>
        <dbReference type="EMBL" id="MFC5987397.1"/>
    </source>
</evidence>
<dbReference type="InterPro" id="IPR003156">
    <property type="entry name" value="DHHA1_dom"/>
</dbReference>
<evidence type="ECO:0000256" key="1">
    <source>
        <dbReference type="ARBA" id="ARBA00004651"/>
    </source>
</evidence>
<evidence type="ECO:0000256" key="8">
    <source>
        <dbReference type="SAM" id="Phobius"/>
    </source>
</evidence>
<dbReference type="RefSeq" id="WP_379894771.1">
    <property type="nucleotide sequence ID" value="NZ_CBCSCT010000042.1"/>
</dbReference>
<evidence type="ECO:0000256" key="2">
    <source>
        <dbReference type="ARBA" id="ARBA00022475"/>
    </source>
</evidence>
<dbReference type="PANTHER" id="PTHR47618">
    <property type="entry name" value="BIFUNCTIONAL OLIGORIBONUCLEASE AND PAP PHOSPHATASE NRNA"/>
    <property type="match status" value="1"/>
</dbReference>
<dbReference type="SUPFAM" id="SSF55073">
    <property type="entry name" value="Nucleotide cyclase"/>
    <property type="match status" value="1"/>
</dbReference>
<comment type="subcellular location">
    <subcellularLocation>
        <location evidence="1">Cell membrane</location>
        <topology evidence="1">Multi-pass membrane protein</topology>
    </subcellularLocation>
</comment>
<keyword evidence="3 8" id="KW-0812">Transmembrane</keyword>
<dbReference type="Pfam" id="PF24898">
    <property type="entry name" value="GGDEF_GdpP"/>
    <property type="match status" value="1"/>
</dbReference>
<dbReference type="Gene3D" id="3.10.310.30">
    <property type="match status" value="1"/>
</dbReference>
<dbReference type="Proteomes" id="UP001596250">
    <property type="component" value="Unassembled WGS sequence"/>
</dbReference>
<feature type="transmembrane region" description="Helical" evidence="8">
    <location>
        <begin position="12"/>
        <end position="29"/>
    </location>
</feature>
<dbReference type="InterPro" id="IPR043128">
    <property type="entry name" value="Rev_trsase/Diguanyl_cyclase"/>
</dbReference>
<name>A0ABW1IQL2_9BACL</name>
<evidence type="ECO:0000256" key="3">
    <source>
        <dbReference type="ARBA" id="ARBA00022692"/>
    </source>
</evidence>
<dbReference type="SUPFAM" id="SSF64182">
    <property type="entry name" value="DHH phosphoesterases"/>
    <property type="match status" value="1"/>
</dbReference>
<keyword evidence="2 6" id="KW-1003">Cell membrane</keyword>
<dbReference type="Pfam" id="PF02272">
    <property type="entry name" value="DHHA1"/>
    <property type="match status" value="1"/>
</dbReference>
<evidence type="ECO:0000259" key="9">
    <source>
        <dbReference type="PROSITE" id="PS50887"/>
    </source>
</evidence>
<dbReference type="InterPro" id="IPR051319">
    <property type="entry name" value="Oligoribo/pAp-PDE_c-di-AMP_PDE"/>
</dbReference>
<comment type="caution">
    <text evidence="10">The sequence shown here is derived from an EMBL/GenBank/DDBJ whole genome shotgun (WGS) entry which is preliminary data.</text>
</comment>
<dbReference type="PANTHER" id="PTHR47618:SF2">
    <property type="entry name" value="CYCLIC-DI-AMP PHOSPHODIESTERASE GDPP"/>
    <property type="match status" value="1"/>
</dbReference>
<evidence type="ECO:0000256" key="7">
    <source>
        <dbReference type="SAM" id="Coils"/>
    </source>
</evidence>
<dbReference type="Gene3D" id="3.90.1640.10">
    <property type="entry name" value="inorganic pyrophosphatase (n-terminal core)"/>
    <property type="match status" value="1"/>
</dbReference>
<dbReference type="InterPro" id="IPR038763">
    <property type="entry name" value="DHH_sf"/>
</dbReference>
<dbReference type="Gene3D" id="3.30.450.20">
    <property type="entry name" value="PAS domain"/>
    <property type="match status" value="1"/>
</dbReference>
<keyword evidence="4 8" id="KW-1133">Transmembrane helix</keyword>
<comment type="function">
    <text evidence="6">Has phosphodiesterase (PDE) activity against cyclic-di-AMP (c-di-AMP).</text>
</comment>
<feature type="domain" description="GGDEF" evidence="9">
    <location>
        <begin position="172"/>
        <end position="300"/>
    </location>
</feature>
<evidence type="ECO:0000256" key="4">
    <source>
        <dbReference type="ARBA" id="ARBA00022989"/>
    </source>
</evidence>
<dbReference type="InterPro" id="IPR049553">
    <property type="entry name" value="GdpP-like_PAS"/>
</dbReference>
<dbReference type="InterPro" id="IPR001667">
    <property type="entry name" value="DDH_dom"/>
</dbReference>
<feature type="coiled-coil region" evidence="7">
    <location>
        <begin position="624"/>
        <end position="651"/>
    </location>
</feature>
<dbReference type="PIRSF" id="PIRSF026583">
    <property type="entry name" value="YybT"/>
    <property type="match status" value="1"/>
</dbReference>
<organism evidence="10 11">
    <name type="scientific">Marinicrinis lubricantis</name>
    <dbReference type="NCBI Taxonomy" id="2086470"/>
    <lineage>
        <taxon>Bacteria</taxon>
        <taxon>Bacillati</taxon>
        <taxon>Bacillota</taxon>
        <taxon>Bacilli</taxon>
        <taxon>Bacillales</taxon>
        <taxon>Paenibacillaceae</taxon>
    </lineage>
</organism>
<reference evidence="11" key="1">
    <citation type="journal article" date="2019" name="Int. J. Syst. Evol. Microbiol.">
        <title>The Global Catalogue of Microorganisms (GCM) 10K type strain sequencing project: providing services to taxonomists for standard genome sequencing and annotation.</title>
        <authorList>
            <consortium name="The Broad Institute Genomics Platform"/>
            <consortium name="The Broad Institute Genome Sequencing Center for Infectious Disease"/>
            <person name="Wu L."/>
            <person name="Ma J."/>
        </authorList>
    </citation>
    <scope>NUCLEOTIDE SEQUENCE [LARGE SCALE GENOMIC DNA]</scope>
    <source>
        <strain evidence="11">CCM 8749</strain>
    </source>
</reference>
<feature type="transmembrane region" description="Helical" evidence="8">
    <location>
        <begin position="35"/>
        <end position="52"/>
    </location>
</feature>
<comment type="similarity">
    <text evidence="6">Belongs to the GdpP/PdeA phosphodiesterase family.</text>
</comment>
<dbReference type="InterPro" id="IPR014528">
    <property type="entry name" value="GdpP/PdeA"/>
</dbReference>
<accession>A0ABW1IQL2</accession>
<evidence type="ECO:0000256" key="6">
    <source>
        <dbReference type="PIRNR" id="PIRNR026583"/>
    </source>
</evidence>
<gene>
    <name evidence="10" type="ORF">ACFPXP_13380</name>
</gene>
<dbReference type="Pfam" id="PF01368">
    <property type="entry name" value="DHH"/>
    <property type="match status" value="1"/>
</dbReference>
<dbReference type="Gene3D" id="3.30.70.270">
    <property type="match status" value="1"/>
</dbReference>
<dbReference type="PROSITE" id="PS50887">
    <property type="entry name" value="GGDEF"/>
    <property type="match status" value="1"/>
</dbReference>
<keyword evidence="5 6" id="KW-0472">Membrane</keyword>
<dbReference type="EC" id="3.1.4.-" evidence="6"/>
<sequence length="653" mass="73943">MPKQLFNRWHGLHMVWGGVLLVAMGAWITWVHWKLGIIAFLLIGLLFYYVIAAERKFRNDMQEYVLTLTHRIRKAGNEVIHDLPIGILLYNEDKEIEWNNPYFISMTGEETLVGKNIFDLFPMLAQLKDQNQTVEISYEEDFYRVDIRSEDRLLYFTRTTDYVTLLKKYKEEKLAIGIVLLDNIDEVSQGMDDQARSLMLAKVVSMITEWAARYEIYLRRVSSDRFMLLMNQKTLEKLEATKFDILDEVREMTHDYKLPVTLSLGIGSGSDSFTELGQLAQASLDVALGRGGDQAAVRDGQRLSFYGGKSNAVEKRTRVRARVLSHALRDLMKESANVVIMGHRFADMDAVGAAIGILKAARLMKKEGYIVLEGVNPSIERLMEHIAEQEGLHQRFITPAEALQITNARTLAVVVDTHKASMVPEPKVLQQTNRVFVVDHHRRGEEFINDATLIYMEPYASSACELVTELLQYFQERIELDDFEATVLLAGIVVDTKSFSLRTGARTFEAASFLRRNGADSALVQQLLKESLEEYLEKADIIKHTEIVFGKYAVAVHEGNRSTSQLTAAKTADTLLNMEDVEASFVIYRRADGLIGISARSLGDLNVQVIMEQLGGGGHLTNAATQLEGSAEDARRKLMNMLERIVEEERESE</sequence>
<keyword evidence="11" id="KW-1185">Reference proteome</keyword>
<keyword evidence="6" id="KW-0378">Hydrolase</keyword>
<comment type="catalytic activity">
    <reaction evidence="6">
        <text>3',3'-c-di-AMP + H2O = 5'-O-phosphonoadenylyl-(3'-&gt;5')-adenosine + H(+)</text>
        <dbReference type="Rhea" id="RHEA:54420"/>
        <dbReference type="ChEBI" id="CHEBI:15377"/>
        <dbReference type="ChEBI" id="CHEBI:15378"/>
        <dbReference type="ChEBI" id="CHEBI:71500"/>
        <dbReference type="ChEBI" id="CHEBI:138171"/>
    </reaction>
</comment>
<keyword evidence="7" id="KW-0175">Coiled coil</keyword>
<evidence type="ECO:0000313" key="11">
    <source>
        <dbReference type="Proteomes" id="UP001596250"/>
    </source>
</evidence>
<dbReference type="EMBL" id="JBHSQV010000161">
    <property type="protein sequence ID" value="MFC5987397.1"/>
    <property type="molecule type" value="Genomic_DNA"/>
</dbReference>
<evidence type="ECO:0000256" key="5">
    <source>
        <dbReference type="ARBA" id="ARBA00023136"/>
    </source>
</evidence>
<dbReference type="Pfam" id="PF21370">
    <property type="entry name" value="PAS_GdpP"/>
    <property type="match status" value="1"/>
</dbReference>
<protein>
    <recommendedName>
        <fullName evidence="6">Cyclic-di-AMP phosphodiesterase</fullName>
        <ecNumber evidence="6">3.1.4.-</ecNumber>
    </recommendedName>
</protein>
<dbReference type="InterPro" id="IPR029787">
    <property type="entry name" value="Nucleotide_cyclase"/>
</dbReference>
<dbReference type="InterPro" id="IPR000160">
    <property type="entry name" value="GGDEF_dom"/>
</dbReference>